<dbReference type="Pfam" id="PF22936">
    <property type="entry name" value="Pol_BBD"/>
    <property type="match status" value="1"/>
</dbReference>
<dbReference type="KEGG" id="pgr:PGTG_21550"/>
<gene>
    <name evidence="3" type="ORF">PGTG_21550</name>
</gene>
<evidence type="ECO:0000313" key="3">
    <source>
        <dbReference type="EMBL" id="EHS63375.1"/>
    </source>
</evidence>
<dbReference type="OrthoDB" id="2496969at2759"/>
<accession>H6QRS8</accession>
<feature type="region of interest" description="Disordered" evidence="1">
    <location>
        <begin position="213"/>
        <end position="236"/>
    </location>
</feature>
<dbReference type="Proteomes" id="UP000008783">
    <property type="component" value="Unassembled WGS sequence"/>
</dbReference>
<evidence type="ECO:0000256" key="1">
    <source>
        <dbReference type="SAM" id="MobiDB-lite"/>
    </source>
</evidence>
<dbReference type="VEuPathDB" id="FungiDB:PGTG_21550"/>
<sequence>MTDSATTGHSFKHFTEKLNTENFATWRREMFTALSYLNLDQYILKEKDKITSKTDYDEKAKQTTNLIRMHLDGENFSRFVDDDLEEYKPKELWDSICQHYATKSLENAAKIMEKLTTYDFSVGDTFSTIKDFRSTFQLFIEVTAKKFDKTTVEALWIFWILIKLPTSLALFKTLKFSVFGDSKATFSMSTFLSELERELLRQAEPTATANALAVTKNQVKSNQPKQGNNGQRRKRRVCENGVHNPETSHSAENCHQLHPELAIAYHQAALDRINGAGINPKSGLSVNRAVTDAIVLDSGASGHYLRKKEYFNTFTPIDSAVFGANGASIPIVGVGKAVIHTASGPLEIAEAYLAPDLEIVRSYSGTCWYLGTC</sequence>
<feature type="compositionally biased region" description="Polar residues" evidence="1">
    <location>
        <begin position="213"/>
        <end position="230"/>
    </location>
</feature>
<feature type="domain" description="Retrovirus-related Pol polyprotein from transposon TNT 1-94-like beta-barrel" evidence="2">
    <location>
        <begin position="295"/>
        <end position="357"/>
    </location>
</feature>
<dbReference type="AlphaFoldDB" id="H6QRS8"/>
<dbReference type="RefSeq" id="XP_003889813.1">
    <property type="nucleotide sequence ID" value="XM_003889764.1"/>
</dbReference>
<name>H6QRS8_PUCGT</name>
<reference evidence="4" key="1">
    <citation type="journal article" date="2011" name="Proc. Natl. Acad. Sci. U.S.A.">
        <title>Obligate biotrophy features unraveled by the genomic analysis of rust fungi.</title>
        <authorList>
            <person name="Duplessis S."/>
            <person name="Cuomo C.A."/>
            <person name="Lin Y.-C."/>
            <person name="Aerts A."/>
            <person name="Tisserant E."/>
            <person name="Veneault-Fourrey C."/>
            <person name="Joly D.L."/>
            <person name="Hacquard S."/>
            <person name="Amselem J."/>
            <person name="Cantarel B.L."/>
            <person name="Chiu R."/>
            <person name="Coutinho P.M."/>
            <person name="Feau N."/>
            <person name="Field M."/>
            <person name="Frey P."/>
            <person name="Gelhaye E."/>
            <person name="Goldberg J."/>
            <person name="Grabherr M.G."/>
            <person name="Kodira C.D."/>
            <person name="Kohler A."/>
            <person name="Kuees U."/>
            <person name="Lindquist E.A."/>
            <person name="Lucas S.M."/>
            <person name="Mago R."/>
            <person name="Mauceli E."/>
            <person name="Morin E."/>
            <person name="Murat C."/>
            <person name="Pangilinan J.L."/>
            <person name="Park R."/>
            <person name="Pearson M."/>
            <person name="Quesneville H."/>
            <person name="Rouhier N."/>
            <person name="Sakthikumar S."/>
            <person name="Salamov A.A."/>
            <person name="Schmutz J."/>
            <person name="Selles B."/>
            <person name="Shapiro H."/>
            <person name="Tanguay P."/>
            <person name="Tuskan G.A."/>
            <person name="Henrissat B."/>
            <person name="Van de Peer Y."/>
            <person name="Rouze P."/>
            <person name="Ellis J.G."/>
            <person name="Dodds P.N."/>
            <person name="Schein J.E."/>
            <person name="Zhong S."/>
            <person name="Hamelin R.C."/>
            <person name="Grigoriev I.V."/>
            <person name="Szabo L.J."/>
            <person name="Martin F."/>
        </authorList>
    </citation>
    <scope>NUCLEOTIDE SEQUENCE [LARGE SCALE GENOMIC DNA]</scope>
    <source>
        <strain evidence="4">CRL 75-36-700-3 / race SCCL</strain>
    </source>
</reference>
<evidence type="ECO:0000313" key="4">
    <source>
        <dbReference type="Proteomes" id="UP000008783"/>
    </source>
</evidence>
<keyword evidence="4" id="KW-1185">Reference proteome</keyword>
<dbReference type="EMBL" id="DS178285">
    <property type="protein sequence ID" value="EHS63375.1"/>
    <property type="molecule type" value="Genomic_DNA"/>
</dbReference>
<proteinExistence type="predicted"/>
<protein>
    <recommendedName>
        <fullName evidence="2">Retrovirus-related Pol polyprotein from transposon TNT 1-94-like beta-barrel domain-containing protein</fullName>
    </recommendedName>
</protein>
<evidence type="ECO:0000259" key="2">
    <source>
        <dbReference type="Pfam" id="PF22936"/>
    </source>
</evidence>
<dbReference type="InParanoid" id="H6QRS8"/>
<organism evidence="3 4">
    <name type="scientific">Puccinia graminis f. sp. tritici (strain CRL 75-36-700-3 / race SCCL)</name>
    <name type="common">Black stem rust fungus</name>
    <dbReference type="NCBI Taxonomy" id="418459"/>
    <lineage>
        <taxon>Eukaryota</taxon>
        <taxon>Fungi</taxon>
        <taxon>Dikarya</taxon>
        <taxon>Basidiomycota</taxon>
        <taxon>Pucciniomycotina</taxon>
        <taxon>Pucciniomycetes</taxon>
        <taxon>Pucciniales</taxon>
        <taxon>Pucciniaceae</taxon>
        <taxon>Puccinia</taxon>
    </lineage>
</organism>
<dbReference type="InterPro" id="IPR054722">
    <property type="entry name" value="PolX-like_BBD"/>
</dbReference>
<dbReference type="HOGENOM" id="CLU_742144_0_0_1"/>
<dbReference type="GeneID" id="13543036"/>